<dbReference type="Gene3D" id="1.20.910.10">
    <property type="entry name" value="Heme oxygenase-like"/>
    <property type="match status" value="1"/>
</dbReference>
<keyword evidence="1" id="KW-0560">Oxidoreductase</keyword>
<evidence type="ECO:0000313" key="4">
    <source>
        <dbReference type="Proteomes" id="UP000632195"/>
    </source>
</evidence>
<evidence type="ECO:0000256" key="1">
    <source>
        <dbReference type="ARBA" id="ARBA00023002"/>
    </source>
</evidence>
<dbReference type="InterPro" id="IPR004305">
    <property type="entry name" value="Thiaminase-2/PQQC"/>
</dbReference>
<protein>
    <submittedName>
        <fullName evidence="3">TenA family transcriptional regulator</fullName>
    </submittedName>
</protein>
<reference evidence="3" key="1">
    <citation type="journal article" date="2014" name="Int. J. Syst. Evol. Microbiol.">
        <title>Complete genome sequence of Corynebacterium casei LMG S-19264T (=DSM 44701T), isolated from a smear-ripened cheese.</title>
        <authorList>
            <consortium name="US DOE Joint Genome Institute (JGI-PGF)"/>
            <person name="Walter F."/>
            <person name="Albersmeier A."/>
            <person name="Kalinowski J."/>
            <person name="Ruckert C."/>
        </authorList>
    </citation>
    <scope>NUCLEOTIDE SEQUENCE</scope>
    <source>
        <strain evidence="3">JCM 13583</strain>
    </source>
</reference>
<feature type="domain" description="Thiaminase-2/PQQC" evidence="2">
    <location>
        <begin position="62"/>
        <end position="266"/>
    </location>
</feature>
<gene>
    <name evidence="3" type="ORF">GCM10007108_03910</name>
</gene>
<dbReference type="PANTHER" id="PTHR40279:SF3">
    <property type="entry name" value="4-AMINOBENZOATE SYNTHASE"/>
    <property type="match status" value="1"/>
</dbReference>
<dbReference type="GO" id="GO:0016491">
    <property type="term" value="F:oxidoreductase activity"/>
    <property type="evidence" value="ECO:0007669"/>
    <property type="project" value="UniProtKB-KW"/>
</dbReference>
<dbReference type="Proteomes" id="UP000632195">
    <property type="component" value="Unassembled WGS sequence"/>
</dbReference>
<dbReference type="InterPro" id="IPR016084">
    <property type="entry name" value="Haem_Oase-like_multi-hlx"/>
</dbReference>
<dbReference type="SUPFAM" id="SSF48613">
    <property type="entry name" value="Heme oxygenase-like"/>
    <property type="match status" value="1"/>
</dbReference>
<dbReference type="AlphaFoldDB" id="A0AA37BQ53"/>
<keyword evidence="4" id="KW-1185">Reference proteome</keyword>
<dbReference type="Pfam" id="PF03070">
    <property type="entry name" value="TENA_THI-4"/>
    <property type="match status" value="1"/>
</dbReference>
<accession>A0AA37BQ53</accession>
<proteinExistence type="predicted"/>
<dbReference type="EMBL" id="BMNY01000001">
    <property type="protein sequence ID" value="GGM68989.1"/>
    <property type="molecule type" value="Genomic_DNA"/>
</dbReference>
<organism evidence="3 4">
    <name type="scientific">Thermogymnomonas acidicola</name>
    <dbReference type="NCBI Taxonomy" id="399579"/>
    <lineage>
        <taxon>Archaea</taxon>
        <taxon>Methanobacteriati</taxon>
        <taxon>Thermoplasmatota</taxon>
        <taxon>Thermoplasmata</taxon>
        <taxon>Thermoplasmatales</taxon>
        <taxon>Thermogymnomonas</taxon>
    </lineage>
</organism>
<name>A0AA37BQ53_9ARCH</name>
<dbReference type="InterPro" id="IPR039068">
    <property type="entry name" value="PqqC-like"/>
</dbReference>
<reference evidence="3" key="2">
    <citation type="submission" date="2022-09" db="EMBL/GenBank/DDBJ databases">
        <authorList>
            <person name="Sun Q."/>
            <person name="Ohkuma M."/>
        </authorList>
    </citation>
    <scope>NUCLEOTIDE SEQUENCE</scope>
    <source>
        <strain evidence="3">JCM 13583</strain>
    </source>
</reference>
<evidence type="ECO:0000313" key="3">
    <source>
        <dbReference type="EMBL" id="GGM68989.1"/>
    </source>
</evidence>
<evidence type="ECO:0000259" key="2">
    <source>
        <dbReference type="Pfam" id="PF03070"/>
    </source>
</evidence>
<comment type="caution">
    <text evidence="3">The sequence shown here is derived from an EMBL/GenBank/DDBJ whole genome shotgun (WGS) entry which is preliminary data.</text>
</comment>
<dbReference type="PANTHER" id="PTHR40279">
    <property type="entry name" value="PQQC-LIKE PROTEIN"/>
    <property type="match status" value="1"/>
</dbReference>
<sequence>MYAMLERSDPVHVMWVNRELGKERVGVGDFTERVFRLFEVGGDIRDWILRRFVHMFLSESPHPFILAMQRPEPWVLKGYAVEHHHFLRQWVVSCANIISRCERDDVRMYEVDNIYTEYHGSRESPAHHELLIKMGISYGLKREEIVGSRPLRATKVAIGEWDRITRVSSWNASMAAVHGMELLANREMVKYGARYSYFDPAILSDGSITEDARKFLMEGYSADIGHSMEALKLIQDGVEEMDNGMEVMIAFTYSMGHLYEYLNARLERGRMYGN</sequence>